<dbReference type="PROSITE" id="PS51379">
    <property type="entry name" value="4FE4S_FER_2"/>
    <property type="match status" value="4"/>
</dbReference>
<feature type="domain" description="4Fe-4S ferredoxin-type" evidence="9">
    <location>
        <begin position="338"/>
        <end position="368"/>
    </location>
</feature>
<feature type="transmembrane region" description="Helical" evidence="8">
    <location>
        <begin position="115"/>
        <end position="135"/>
    </location>
</feature>
<dbReference type="SUPFAM" id="SSF54862">
    <property type="entry name" value="4Fe-4S ferredoxins"/>
    <property type="match status" value="2"/>
</dbReference>
<evidence type="ECO:0000256" key="4">
    <source>
        <dbReference type="ARBA" id="ARBA00022982"/>
    </source>
</evidence>
<dbReference type="AlphaFoldDB" id="A0A1F7EZU1"/>
<dbReference type="Pfam" id="PF12801">
    <property type="entry name" value="Fer4_5"/>
    <property type="match status" value="2"/>
</dbReference>
<feature type="transmembrane region" description="Helical" evidence="8">
    <location>
        <begin position="44"/>
        <end position="69"/>
    </location>
</feature>
<feature type="domain" description="4Fe-4S ferredoxin-type" evidence="9">
    <location>
        <begin position="417"/>
        <end position="452"/>
    </location>
</feature>
<dbReference type="GO" id="GO:0046872">
    <property type="term" value="F:metal ion binding"/>
    <property type="evidence" value="ECO:0007669"/>
    <property type="project" value="UniProtKB-KW"/>
</dbReference>
<sequence length="562" mass="62286">MKLKTFRRISQAVAFLVFAGLFFLTIFPYPEKIPVDIFLRLDPLVALVSMVASRDIIITMLWSGLLLVLTLVVGRFFCGYICPLGTLIDFFDRILFKKNHRREDPQAKPNRNIKYFILGGVVAASLAGANLLHFFSPMAIAPRVMTLLVYPPLVWLGNTGIDLVRPFFSWAGFDNLVQLSLKRLYFDAAAGTFLLFAFIIIANHWRRRFWCRYVCPTGAFLSLVSRFGIFKRKVQGASCDECRACAMKCDMRAIDADPRHTVLSECTLCGDCIEGCKQHGTTIGITGLGFSNENSTLLTSRRSFFYSLFGGLASASLIKGSVSASRNINGQLIRPPGSLPEADFLARCIRCGECMKVCKTNGLQPSLWEQGLDGLWTPRLSGRMGGCEDMCNMCGHVCPTQAIRALPLNEKKFVKMGTAVIDKERCIAWEQNKLCLICDEICPTDAIEFRVVDYYTGPFKRPFVDEDRCIGCGLCENRCPVAGRSAIEVYSIGEERQKAGSYITERKKAARAIREGEERSYNADDLGGGGETLEKGKSAAPAGVNGLQEQTNEPLPGGFIVE</sequence>
<evidence type="ECO:0000256" key="5">
    <source>
        <dbReference type="ARBA" id="ARBA00023004"/>
    </source>
</evidence>
<evidence type="ECO:0000256" key="6">
    <source>
        <dbReference type="ARBA" id="ARBA00023014"/>
    </source>
</evidence>
<dbReference type="PANTHER" id="PTHR30176">
    <property type="entry name" value="FERREDOXIN-TYPE PROTEIN NAPH"/>
    <property type="match status" value="1"/>
</dbReference>
<dbReference type="Gene3D" id="3.30.70.20">
    <property type="match status" value="2"/>
</dbReference>
<dbReference type="Pfam" id="PF12838">
    <property type="entry name" value="Fer4_7"/>
    <property type="match status" value="1"/>
</dbReference>
<dbReference type="GO" id="GO:0051539">
    <property type="term" value="F:4 iron, 4 sulfur cluster binding"/>
    <property type="evidence" value="ECO:0007669"/>
    <property type="project" value="UniProtKB-KW"/>
</dbReference>
<reference evidence="10 11" key="1">
    <citation type="journal article" date="2016" name="Nat. Commun.">
        <title>Thousands of microbial genomes shed light on interconnected biogeochemical processes in an aquifer system.</title>
        <authorList>
            <person name="Anantharaman K."/>
            <person name="Brown C.T."/>
            <person name="Hug L.A."/>
            <person name="Sharon I."/>
            <person name="Castelle C.J."/>
            <person name="Probst A.J."/>
            <person name="Thomas B.C."/>
            <person name="Singh A."/>
            <person name="Wilkins M.J."/>
            <person name="Karaoz U."/>
            <person name="Brodie E.L."/>
            <person name="Williams K.H."/>
            <person name="Hubbard S.S."/>
            <person name="Banfield J.F."/>
        </authorList>
    </citation>
    <scope>NUCLEOTIDE SEQUENCE [LARGE SCALE GENOMIC DNA]</scope>
</reference>
<keyword evidence="8" id="KW-0472">Membrane</keyword>
<keyword evidence="6" id="KW-0411">Iron-sulfur</keyword>
<feature type="transmembrane region" description="Helical" evidence="8">
    <location>
        <begin position="12"/>
        <end position="29"/>
    </location>
</feature>
<evidence type="ECO:0000313" key="11">
    <source>
        <dbReference type="Proteomes" id="UP000179243"/>
    </source>
</evidence>
<feature type="region of interest" description="Disordered" evidence="7">
    <location>
        <begin position="520"/>
        <end position="562"/>
    </location>
</feature>
<accession>A0A1F7EZU1</accession>
<evidence type="ECO:0000256" key="1">
    <source>
        <dbReference type="ARBA" id="ARBA00022448"/>
    </source>
</evidence>
<keyword evidence="8" id="KW-1133">Transmembrane helix</keyword>
<dbReference type="PROSITE" id="PS00198">
    <property type="entry name" value="4FE4S_FER_1"/>
    <property type="match status" value="1"/>
</dbReference>
<keyword evidence="1" id="KW-0813">Transport</keyword>
<organism evidence="10 11">
    <name type="scientific">Candidatus Raymondbacteria bacterium RIFOXYD12_FULL_49_13</name>
    <dbReference type="NCBI Taxonomy" id="1817890"/>
    <lineage>
        <taxon>Bacteria</taxon>
        <taxon>Raymondiibacteriota</taxon>
    </lineage>
</organism>
<evidence type="ECO:0000313" key="10">
    <source>
        <dbReference type="EMBL" id="OGJ99775.1"/>
    </source>
</evidence>
<dbReference type="EMBL" id="MFYX01000159">
    <property type="protein sequence ID" value="OGJ99775.1"/>
    <property type="molecule type" value="Genomic_DNA"/>
</dbReference>
<keyword evidence="5" id="KW-0408">Iron</keyword>
<keyword evidence="4" id="KW-0249">Electron transport</keyword>
<dbReference type="InterPro" id="IPR051684">
    <property type="entry name" value="Electron_Trans/Redox"/>
</dbReference>
<comment type="caution">
    <text evidence="10">The sequence shown here is derived from an EMBL/GenBank/DDBJ whole genome shotgun (WGS) entry which is preliminary data.</text>
</comment>
<feature type="domain" description="4Fe-4S ferredoxin-type" evidence="9">
    <location>
        <begin position="460"/>
        <end position="489"/>
    </location>
</feature>
<gene>
    <name evidence="10" type="ORF">A2519_12585</name>
</gene>
<dbReference type="Proteomes" id="UP000179243">
    <property type="component" value="Unassembled WGS sequence"/>
</dbReference>
<feature type="domain" description="4Fe-4S ferredoxin-type" evidence="9">
    <location>
        <begin position="230"/>
        <end position="259"/>
    </location>
</feature>
<proteinExistence type="predicted"/>
<evidence type="ECO:0000259" key="9">
    <source>
        <dbReference type="PROSITE" id="PS51379"/>
    </source>
</evidence>
<keyword evidence="2" id="KW-0004">4Fe-4S</keyword>
<evidence type="ECO:0000256" key="3">
    <source>
        <dbReference type="ARBA" id="ARBA00022723"/>
    </source>
</evidence>
<dbReference type="GO" id="GO:0005886">
    <property type="term" value="C:plasma membrane"/>
    <property type="evidence" value="ECO:0007669"/>
    <property type="project" value="TreeGrafter"/>
</dbReference>
<keyword evidence="3" id="KW-0479">Metal-binding</keyword>
<feature type="transmembrane region" description="Helical" evidence="8">
    <location>
        <begin position="184"/>
        <end position="202"/>
    </location>
</feature>
<feature type="transmembrane region" description="Helical" evidence="8">
    <location>
        <begin position="209"/>
        <end position="229"/>
    </location>
</feature>
<evidence type="ECO:0000256" key="2">
    <source>
        <dbReference type="ARBA" id="ARBA00022485"/>
    </source>
</evidence>
<evidence type="ECO:0000256" key="7">
    <source>
        <dbReference type="SAM" id="MobiDB-lite"/>
    </source>
</evidence>
<dbReference type="CDD" id="cd16373">
    <property type="entry name" value="DMSOR_beta_like"/>
    <property type="match status" value="1"/>
</dbReference>
<dbReference type="PANTHER" id="PTHR30176:SF3">
    <property type="entry name" value="FERREDOXIN-TYPE PROTEIN NAPH"/>
    <property type="match status" value="1"/>
</dbReference>
<protein>
    <recommendedName>
        <fullName evidence="9">4Fe-4S ferredoxin-type domain-containing protein</fullName>
    </recommendedName>
</protein>
<name>A0A1F7EZU1_UNCRA</name>
<dbReference type="InterPro" id="IPR017900">
    <property type="entry name" value="4Fe4S_Fe_S_CS"/>
</dbReference>
<dbReference type="InterPro" id="IPR017896">
    <property type="entry name" value="4Fe4S_Fe-S-bd"/>
</dbReference>
<keyword evidence="8" id="KW-0812">Transmembrane</keyword>
<evidence type="ECO:0000256" key="8">
    <source>
        <dbReference type="SAM" id="Phobius"/>
    </source>
</evidence>